<protein>
    <recommendedName>
        <fullName evidence="1">UBC core domain-containing protein</fullName>
    </recommendedName>
</protein>
<proteinExistence type="predicted"/>
<dbReference type="eggNOG" id="KOG0417">
    <property type="taxonomic scope" value="Eukaryota"/>
</dbReference>
<dbReference type="Gramene" id="ESQ51434">
    <property type="protein sequence ID" value="ESQ51434"/>
    <property type="gene ID" value="EUTSA_v10017582mg"/>
</dbReference>
<dbReference type="KEGG" id="eus:EUTSA_v10017582mg"/>
<organism evidence="2 3">
    <name type="scientific">Eutrema salsugineum</name>
    <name type="common">Saltwater cress</name>
    <name type="synonym">Sisymbrium salsugineum</name>
    <dbReference type="NCBI Taxonomy" id="72664"/>
    <lineage>
        <taxon>Eukaryota</taxon>
        <taxon>Viridiplantae</taxon>
        <taxon>Streptophyta</taxon>
        <taxon>Embryophyta</taxon>
        <taxon>Tracheophyta</taxon>
        <taxon>Spermatophyta</taxon>
        <taxon>Magnoliopsida</taxon>
        <taxon>eudicotyledons</taxon>
        <taxon>Gunneridae</taxon>
        <taxon>Pentapetalae</taxon>
        <taxon>rosids</taxon>
        <taxon>malvids</taxon>
        <taxon>Brassicales</taxon>
        <taxon>Brassicaceae</taxon>
        <taxon>Eutremeae</taxon>
        <taxon>Eutrema</taxon>
    </lineage>
</organism>
<evidence type="ECO:0000313" key="3">
    <source>
        <dbReference type="Proteomes" id="UP000030689"/>
    </source>
</evidence>
<feature type="domain" description="UBC core" evidence="1">
    <location>
        <begin position="92"/>
        <end position="241"/>
    </location>
</feature>
<evidence type="ECO:0000259" key="1">
    <source>
        <dbReference type="PROSITE" id="PS50127"/>
    </source>
</evidence>
<dbReference type="AlphaFoldDB" id="V4M5B0"/>
<accession>V4M5B0</accession>
<dbReference type="EMBL" id="KI517385">
    <property type="protein sequence ID" value="ESQ51434.1"/>
    <property type="molecule type" value="Genomic_DNA"/>
</dbReference>
<sequence length="243" mass="27353">MAAARLRQVEYSSLVDPILKKSIWSATVSGKILPVPDPDDICIPAEVRDLNIMPPKAKRPSGRPTTKRKLSAGEYPQKKLITAKVTYFLNMYSAKVISLQLKEVERKNSPCFSTGPVGEDLYHWEAIITGPKGSPYENGVFKVDIHFPLDYPFAPPRVMFKTKVYHPNVNTYGNIFLKMLNPTHFRTNNSINDVLTEIHQMFTAPQIGEGHFFVEEIARIYVEDRAAFETTALAWTVEHAGGS</sequence>
<gene>
    <name evidence="2" type="ORF">EUTSA_v10017582mg</name>
</gene>
<dbReference type="Gene3D" id="3.10.110.10">
    <property type="entry name" value="Ubiquitin Conjugating Enzyme"/>
    <property type="match status" value="1"/>
</dbReference>
<dbReference type="SUPFAM" id="SSF54495">
    <property type="entry name" value="UBC-like"/>
    <property type="match status" value="1"/>
</dbReference>
<dbReference type="InterPro" id="IPR016135">
    <property type="entry name" value="UBQ-conjugating_enzyme/RWD"/>
</dbReference>
<dbReference type="InterPro" id="IPR000608">
    <property type="entry name" value="UBC"/>
</dbReference>
<name>V4M5B0_EUTSA</name>
<dbReference type="PROSITE" id="PS50127">
    <property type="entry name" value="UBC_2"/>
    <property type="match status" value="1"/>
</dbReference>
<dbReference type="PANTHER" id="PTHR24068">
    <property type="entry name" value="UBIQUITIN-CONJUGATING ENZYME E2"/>
    <property type="match status" value="1"/>
</dbReference>
<dbReference type="Pfam" id="PF00179">
    <property type="entry name" value="UQ_con"/>
    <property type="match status" value="1"/>
</dbReference>
<dbReference type="SMART" id="SM00212">
    <property type="entry name" value="UBCc"/>
    <property type="match status" value="1"/>
</dbReference>
<dbReference type="Proteomes" id="UP000030689">
    <property type="component" value="Unassembled WGS sequence"/>
</dbReference>
<evidence type="ECO:0000313" key="2">
    <source>
        <dbReference type="EMBL" id="ESQ51434.1"/>
    </source>
</evidence>
<reference evidence="2 3" key="1">
    <citation type="journal article" date="2013" name="Front. Plant Sci.">
        <title>The Reference Genome of the Halophytic Plant Eutrema salsugineum.</title>
        <authorList>
            <person name="Yang R."/>
            <person name="Jarvis D.E."/>
            <person name="Chen H."/>
            <person name="Beilstein M.A."/>
            <person name="Grimwood J."/>
            <person name="Jenkins J."/>
            <person name="Shu S."/>
            <person name="Prochnik S."/>
            <person name="Xin M."/>
            <person name="Ma C."/>
            <person name="Schmutz J."/>
            <person name="Wing R.A."/>
            <person name="Mitchell-Olds T."/>
            <person name="Schumaker K.S."/>
            <person name="Wang X."/>
        </authorList>
    </citation>
    <scope>NUCLEOTIDE SEQUENCE [LARGE SCALE GENOMIC DNA]</scope>
</reference>
<keyword evidence="3" id="KW-1185">Reference proteome</keyword>
<dbReference type="STRING" id="72664.V4M5B0"/>